<dbReference type="EMBL" id="CM045768">
    <property type="protein sequence ID" value="KAI7983169.1"/>
    <property type="molecule type" value="Genomic_DNA"/>
</dbReference>
<organism evidence="1 2">
    <name type="scientific">Camellia lanceoleosa</name>
    <dbReference type="NCBI Taxonomy" id="1840588"/>
    <lineage>
        <taxon>Eukaryota</taxon>
        <taxon>Viridiplantae</taxon>
        <taxon>Streptophyta</taxon>
        <taxon>Embryophyta</taxon>
        <taxon>Tracheophyta</taxon>
        <taxon>Spermatophyta</taxon>
        <taxon>Magnoliopsida</taxon>
        <taxon>eudicotyledons</taxon>
        <taxon>Gunneridae</taxon>
        <taxon>Pentapetalae</taxon>
        <taxon>asterids</taxon>
        <taxon>Ericales</taxon>
        <taxon>Theaceae</taxon>
        <taxon>Camellia</taxon>
    </lineage>
</organism>
<comment type="caution">
    <text evidence="1">The sequence shown here is derived from an EMBL/GenBank/DDBJ whole genome shotgun (WGS) entry which is preliminary data.</text>
</comment>
<protein>
    <submittedName>
        <fullName evidence="1">Uncharacterized protein</fullName>
    </submittedName>
</protein>
<keyword evidence="2" id="KW-1185">Reference proteome</keyword>
<name>A0ACC0F3I6_9ERIC</name>
<reference evidence="1 2" key="1">
    <citation type="journal article" date="2022" name="Plant J.">
        <title>Chromosome-level genome of Camellia lanceoleosa provides a valuable resource for understanding genome evolution and self-incompatibility.</title>
        <authorList>
            <person name="Gong W."/>
            <person name="Xiao S."/>
            <person name="Wang L."/>
            <person name="Liao Z."/>
            <person name="Chang Y."/>
            <person name="Mo W."/>
            <person name="Hu G."/>
            <person name="Li W."/>
            <person name="Zhao G."/>
            <person name="Zhu H."/>
            <person name="Hu X."/>
            <person name="Ji K."/>
            <person name="Xiang X."/>
            <person name="Song Q."/>
            <person name="Yuan D."/>
            <person name="Jin S."/>
            <person name="Zhang L."/>
        </authorList>
    </citation>
    <scope>NUCLEOTIDE SEQUENCE [LARGE SCALE GENOMIC DNA]</scope>
    <source>
        <strain evidence="1">SQ_2022a</strain>
    </source>
</reference>
<gene>
    <name evidence="1" type="ORF">LOK49_LG15G02251</name>
</gene>
<accession>A0ACC0F3I6</accession>
<dbReference type="Proteomes" id="UP001060215">
    <property type="component" value="Chromosome 11"/>
</dbReference>
<proteinExistence type="predicted"/>
<evidence type="ECO:0000313" key="2">
    <source>
        <dbReference type="Proteomes" id="UP001060215"/>
    </source>
</evidence>
<evidence type="ECO:0000313" key="1">
    <source>
        <dbReference type="EMBL" id="KAI7983169.1"/>
    </source>
</evidence>
<sequence>MVSRVSACKCSTHDCCSCTSTENKLSSHGSLVVEEVAKVEGIMHNEVASQDDMVSLQKEAVVINEGSGGGKELDNSYLSVAGETINTCMENPKLPNACNSCIANDSIVVI</sequence>